<keyword evidence="2" id="KW-1185">Reference proteome</keyword>
<dbReference type="EMBL" id="JAVHJS010000003">
    <property type="protein sequence ID" value="KAK2864891.1"/>
    <property type="molecule type" value="Genomic_DNA"/>
</dbReference>
<evidence type="ECO:0000313" key="1">
    <source>
        <dbReference type="EMBL" id="KAK2864891.1"/>
    </source>
</evidence>
<dbReference type="AlphaFoldDB" id="A0AA88NSY8"/>
<reference evidence="1" key="1">
    <citation type="submission" date="2023-08" db="EMBL/GenBank/DDBJ databases">
        <title>Pelteobagrus vachellii genome.</title>
        <authorList>
            <person name="Liu H."/>
        </authorList>
    </citation>
    <scope>NUCLEOTIDE SEQUENCE</scope>
    <source>
        <strain evidence="1">PRFRI_2022a</strain>
        <tissue evidence="1">Muscle</tissue>
    </source>
</reference>
<evidence type="ECO:0000313" key="2">
    <source>
        <dbReference type="Proteomes" id="UP001187315"/>
    </source>
</evidence>
<sequence>MAESFKKPKKSKEERAKEYSKPAFATNAFLLFKKATDIVSAKEQGKGKLILEEILHSILFLGNIHVPVYRPEHIFSDKEMLHRTKEDFPRPFDLFQTEVAQRTPFCYFLQLLTECYSQENETTVKKNLSGLLGDCKKSGERYPLISSVICICEYNKHRYYGREIMTSVSCLNVWDCKVASAVMSMFPQDTGTPRTIQLPATVRCEAFDVEDMYNVKPPCGRCNQLYSLPGHTDVLNKAGNCAETEAISNLLQDQEGVSEQTTITGGVYSDQEVEEWMTACFKKHMSNINMNDNYDIQVVYD</sequence>
<organism evidence="1 2">
    <name type="scientific">Tachysurus vachellii</name>
    <name type="common">Darkbarbel catfish</name>
    <name type="synonym">Pelteobagrus vachellii</name>
    <dbReference type="NCBI Taxonomy" id="175792"/>
    <lineage>
        <taxon>Eukaryota</taxon>
        <taxon>Metazoa</taxon>
        <taxon>Chordata</taxon>
        <taxon>Craniata</taxon>
        <taxon>Vertebrata</taxon>
        <taxon>Euteleostomi</taxon>
        <taxon>Actinopterygii</taxon>
        <taxon>Neopterygii</taxon>
        <taxon>Teleostei</taxon>
        <taxon>Ostariophysi</taxon>
        <taxon>Siluriformes</taxon>
        <taxon>Bagridae</taxon>
        <taxon>Tachysurus</taxon>
    </lineage>
</organism>
<accession>A0AA88NSY8</accession>
<protein>
    <submittedName>
        <fullName evidence="1">Uncharacterized protein</fullName>
    </submittedName>
</protein>
<name>A0AA88NSY8_TACVA</name>
<proteinExistence type="predicted"/>
<gene>
    <name evidence="1" type="ORF">Q7C36_004045</name>
</gene>
<comment type="caution">
    <text evidence="1">The sequence shown here is derived from an EMBL/GenBank/DDBJ whole genome shotgun (WGS) entry which is preliminary data.</text>
</comment>
<dbReference type="Proteomes" id="UP001187315">
    <property type="component" value="Unassembled WGS sequence"/>
</dbReference>